<evidence type="ECO:0000313" key="2">
    <source>
        <dbReference type="EMBL" id="CAI9972411.1"/>
    </source>
</evidence>
<keyword evidence="5" id="KW-1185">Reference proteome</keyword>
<sequence length="185" mass="21710">MKVCSWYKVAIRFKGQRHPKSVNHPIPQQFQQMEVAVTSIVKQLGFFGLISLRSQTDLTSMFLRISSQAFYFRSFITRSPSQAINQSIIRGFQVIQQFILVFRFVVHVLYQYQQKIFLLRMVEQLIKGQQVINDVNTAKKCSQKHILILFRKYIIKYSKYISLTTVLTQNAPSYLHNNKFSVAHL</sequence>
<dbReference type="AlphaFoldDB" id="A0AA86P9Z0"/>
<evidence type="ECO:0000313" key="3">
    <source>
        <dbReference type="EMBL" id="CAL6079242.1"/>
    </source>
</evidence>
<reference evidence="3 5" key="2">
    <citation type="submission" date="2024-07" db="EMBL/GenBank/DDBJ databases">
        <authorList>
            <person name="Akdeniz Z."/>
        </authorList>
    </citation>
    <scope>NUCLEOTIDE SEQUENCE [LARGE SCALE GENOMIC DNA]</scope>
</reference>
<organism evidence="1">
    <name type="scientific">Hexamita inflata</name>
    <dbReference type="NCBI Taxonomy" id="28002"/>
    <lineage>
        <taxon>Eukaryota</taxon>
        <taxon>Metamonada</taxon>
        <taxon>Diplomonadida</taxon>
        <taxon>Hexamitidae</taxon>
        <taxon>Hexamitinae</taxon>
        <taxon>Hexamita</taxon>
    </lineage>
</organism>
<dbReference type="EMBL" id="CATOUU010001109">
    <property type="protein sequence ID" value="CAI9972411.1"/>
    <property type="molecule type" value="Genomic_DNA"/>
</dbReference>
<dbReference type="Proteomes" id="UP001642409">
    <property type="component" value="Unassembled WGS sequence"/>
</dbReference>
<comment type="caution">
    <text evidence="1">The sequence shown here is derived from an EMBL/GenBank/DDBJ whole genome shotgun (WGS) entry which is preliminary data.</text>
</comment>
<dbReference type="EMBL" id="CAXDID020000348">
    <property type="protein sequence ID" value="CAL6080681.1"/>
    <property type="molecule type" value="Genomic_DNA"/>
</dbReference>
<name>A0AA86P9Z0_9EUKA</name>
<reference evidence="1" key="1">
    <citation type="submission" date="2023-06" db="EMBL/GenBank/DDBJ databases">
        <authorList>
            <person name="Kurt Z."/>
        </authorList>
    </citation>
    <scope>NUCLEOTIDE SEQUENCE</scope>
</reference>
<protein>
    <submittedName>
        <fullName evidence="3">Hypothetical_protein</fullName>
    </submittedName>
</protein>
<proteinExistence type="predicted"/>
<evidence type="ECO:0000313" key="1">
    <source>
        <dbReference type="EMBL" id="CAI9934807.1"/>
    </source>
</evidence>
<evidence type="ECO:0000313" key="4">
    <source>
        <dbReference type="EMBL" id="CAL6080681.1"/>
    </source>
</evidence>
<dbReference type="EMBL" id="CAXDID020000339">
    <property type="protein sequence ID" value="CAL6079242.1"/>
    <property type="molecule type" value="Genomic_DNA"/>
</dbReference>
<accession>A0AA86P9Z0</accession>
<evidence type="ECO:0000313" key="5">
    <source>
        <dbReference type="Proteomes" id="UP001642409"/>
    </source>
</evidence>
<dbReference type="EMBL" id="CATOUU010000589">
    <property type="protein sequence ID" value="CAI9934807.1"/>
    <property type="molecule type" value="Genomic_DNA"/>
</dbReference>
<gene>
    <name evidence="1" type="ORF">HINF_LOCUS22452</name>
    <name evidence="3" type="ORF">HINF_LOCUS59290</name>
    <name evidence="4" type="ORF">HINF_LOCUS59981</name>
    <name evidence="2" type="ORF">HINF_LOCUS60056</name>
</gene>